<organism evidence="2 3">
    <name type="scientific">Nonomuraea muscovyensis</name>
    <dbReference type="NCBI Taxonomy" id="1124761"/>
    <lineage>
        <taxon>Bacteria</taxon>
        <taxon>Bacillati</taxon>
        <taxon>Actinomycetota</taxon>
        <taxon>Actinomycetes</taxon>
        <taxon>Streptosporangiales</taxon>
        <taxon>Streptosporangiaceae</taxon>
        <taxon>Nonomuraea</taxon>
    </lineage>
</organism>
<evidence type="ECO:0000313" key="2">
    <source>
        <dbReference type="EMBL" id="MBB6347158.1"/>
    </source>
</evidence>
<comment type="caution">
    <text evidence="2">The sequence shown here is derived from an EMBL/GenBank/DDBJ whole genome shotgun (WGS) entry which is preliminary data.</text>
</comment>
<name>A0A7X0C2B5_9ACTN</name>
<feature type="signal peptide" evidence="1">
    <location>
        <begin position="1"/>
        <end position="27"/>
    </location>
</feature>
<keyword evidence="1" id="KW-0732">Signal</keyword>
<protein>
    <recommendedName>
        <fullName evidence="4">Secreted protein</fullName>
    </recommendedName>
</protein>
<evidence type="ECO:0008006" key="4">
    <source>
        <dbReference type="Google" id="ProtNLM"/>
    </source>
</evidence>
<dbReference type="Proteomes" id="UP000583800">
    <property type="component" value="Unassembled WGS sequence"/>
</dbReference>
<dbReference type="RefSeq" id="WP_185085160.1">
    <property type="nucleotide sequence ID" value="NZ_JACHJB010000002.1"/>
</dbReference>
<proteinExistence type="predicted"/>
<evidence type="ECO:0000313" key="3">
    <source>
        <dbReference type="Proteomes" id="UP000583800"/>
    </source>
</evidence>
<gene>
    <name evidence="2" type="ORF">FHU36_003703</name>
</gene>
<keyword evidence="3" id="KW-1185">Reference proteome</keyword>
<evidence type="ECO:0000256" key="1">
    <source>
        <dbReference type="SAM" id="SignalP"/>
    </source>
</evidence>
<dbReference type="AlphaFoldDB" id="A0A7X0C2B5"/>
<sequence>MTRYLLLHVFRTSIRIFHWLFFHLTHAGADLSAVAAVAWAGTDKAGEATSPAVKRAELSIRRVTLGMVILSTGCQGRSNGATASLTTTLKEP</sequence>
<reference evidence="2 3" key="1">
    <citation type="submission" date="2020-08" db="EMBL/GenBank/DDBJ databases">
        <title>Sequencing the genomes of 1000 actinobacteria strains.</title>
        <authorList>
            <person name="Klenk H.-P."/>
        </authorList>
    </citation>
    <scope>NUCLEOTIDE SEQUENCE [LARGE SCALE GENOMIC DNA]</scope>
    <source>
        <strain evidence="2 3">DSM 45913</strain>
    </source>
</reference>
<feature type="chain" id="PRO_5038592539" description="Secreted protein" evidence="1">
    <location>
        <begin position="28"/>
        <end position="92"/>
    </location>
</feature>
<dbReference type="EMBL" id="JACHJB010000002">
    <property type="protein sequence ID" value="MBB6347158.1"/>
    <property type="molecule type" value="Genomic_DNA"/>
</dbReference>
<accession>A0A7X0C2B5</accession>